<feature type="domain" description="SCA7" evidence="2">
    <location>
        <begin position="191"/>
        <end position="258"/>
    </location>
</feature>
<dbReference type="Pfam" id="PF08313">
    <property type="entry name" value="SCA7"/>
    <property type="match status" value="1"/>
</dbReference>
<dbReference type="Proteomes" id="UP000612746">
    <property type="component" value="Unassembled WGS sequence"/>
</dbReference>
<dbReference type="PROSITE" id="PS51505">
    <property type="entry name" value="SCA7"/>
    <property type="match status" value="1"/>
</dbReference>
<organism evidence="3 4">
    <name type="scientific">Umbelopsis vinacea</name>
    <dbReference type="NCBI Taxonomy" id="44442"/>
    <lineage>
        <taxon>Eukaryota</taxon>
        <taxon>Fungi</taxon>
        <taxon>Fungi incertae sedis</taxon>
        <taxon>Mucoromycota</taxon>
        <taxon>Mucoromycotina</taxon>
        <taxon>Umbelopsidomycetes</taxon>
        <taxon>Umbelopsidales</taxon>
        <taxon>Umbelopsidaceae</taxon>
        <taxon>Umbelopsis</taxon>
    </lineage>
</organism>
<dbReference type="AlphaFoldDB" id="A0A8H7Q2Q1"/>
<keyword evidence="4" id="KW-1185">Reference proteome</keyword>
<feature type="compositionally biased region" description="Polar residues" evidence="1">
    <location>
        <begin position="122"/>
        <end position="132"/>
    </location>
</feature>
<proteinExistence type="predicted"/>
<reference evidence="3" key="1">
    <citation type="submission" date="2020-12" db="EMBL/GenBank/DDBJ databases">
        <title>Metabolic potential, ecology and presence of endohyphal bacteria is reflected in genomic diversity of Mucoromycotina.</title>
        <authorList>
            <person name="Muszewska A."/>
            <person name="Okrasinska A."/>
            <person name="Steczkiewicz K."/>
            <person name="Drgas O."/>
            <person name="Orlowska M."/>
            <person name="Perlinska-Lenart U."/>
            <person name="Aleksandrzak-Piekarczyk T."/>
            <person name="Szatraj K."/>
            <person name="Zielenkiewicz U."/>
            <person name="Pilsyk S."/>
            <person name="Malc E."/>
            <person name="Mieczkowski P."/>
            <person name="Kruszewska J.S."/>
            <person name="Biernat P."/>
            <person name="Pawlowska J."/>
        </authorList>
    </citation>
    <scope>NUCLEOTIDE SEQUENCE</scope>
    <source>
        <strain evidence="3">WA0000051536</strain>
    </source>
</reference>
<evidence type="ECO:0000256" key="1">
    <source>
        <dbReference type="SAM" id="MobiDB-lite"/>
    </source>
</evidence>
<feature type="compositionally biased region" description="Basic and acidic residues" evidence="1">
    <location>
        <begin position="191"/>
        <end position="200"/>
    </location>
</feature>
<dbReference type="GO" id="GO:0031048">
    <property type="term" value="P:regulatory ncRNA-mediated heterochromatin formation"/>
    <property type="evidence" value="ECO:0007669"/>
    <property type="project" value="TreeGrafter"/>
</dbReference>
<gene>
    <name evidence="3" type="ORF">INT44_002145</name>
</gene>
<dbReference type="InterPro" id="IPR037804">
    <property type="entry name" value="SGF73"/>
</dbReference>
<name>A0A8H7Q2Q1_9FUNG</name>
<evidence type="ECO:0000313" key="3">
    <source>
        <dbReference type="EMBL" id="KAG2185354.1"/>
    </source>
</evidence>
<dbReference type="InterPro" id="IPR013243">
    <property type="entry name" value="SCA7_dom"/>
</dbReference>
<protein>
    <recommendedName>
        <fullName evidence="2">SCA7 domain-containing protein</fullName>
    </recommendedName>
</protein>
<feature type="region of interest" description="Disordered" evidence="1">
    <location>
        <begin position="122"/>
        <end position="200"/>
    </location>
</feature>
<dbReference type="GO" id="GO:0000124">
    <property type="term" value="C:SAGA complex"/>
    <property type="evidence" value="ECO:0007669"/>
    <property type="project" value="InterPro"/>
</dbReference>
<dbReference type="PANTHER" id="PTHR47805:SF1">
    <property type="entry name" value="SAGA-ASSOCIATED FACTOR 73"/>
    <property type="match status" value="1"/>
</dbReference>
<dbReference type="OrthoDB" id="21678at2759"/>
<evidence type="ECO:0000259" key="2">
    <source>
        <dbReference type="PROSITE" id="PS51505"/>
    </source>
</evidence>
<feature type="region of interest" description="Disordered" evidence="1">
    <location>
        <begin position="28"/>
        <end position="74"/>
    </location>
</feature>
<sequence>MTPGTLLIFQDDDSWNRLSKKNNSKILLKDNRPNFDGTDPDSLRSIENSLVFSSSDDESEAASSPSYNPLRPSDMKTYGASPIEEDIVVVKCKDCSKPILASNFTHHQEICEQLIEEASMAETSSNLKFSPNSDDESVKSNTPLYKKSKKKRDYDEPDQGTPVLPRKQLPNNSDKPDKKKKKEKQIKVKPPPKEKPPLDLDKQCGVIAGPNNMPCARSLTCKTHSMGAKRAVVGRSQPYDVLLAAYQKKSIGRPQNSSSSPLLQKANATTHKLRIQKKILTGASSSTPVPEAEVIDSDEEVETVMEAIKSSCPTPLAEIPRPFMSRRNRCVRLRELLLDAISPKSSLTDNTTPVQPRSTANAGISQLSGYPLQNTAAVYNIANGMKLPDTSFRLPESSPTKLTLR</sequence>
<dbReference type="GO" id="GO:0006357">
    <property type="term" value="P:regulation of transcription by RNA polymerase II"/>
    <property type="evidence" value="ECO:0007669"/>
    <property type="project" value="TreeGrafter"/>
</dbReference>
<dbReference type="Gene3D" id="6.10.140.1270">
    <property type="match status" value="1"/>
</dbReference>
<dbReference type="EMBL" id="JAEPRA010000005">
    <property type="protein sequence ID" value="KAG2185354.1"/>
    <property type="molecule type" value="Genomic_DNA"/>
</dbReference>
<evidence type="ECO:0000313" key="4">
    <source>
        <dbReference type="Proteomes" id="UP000612746"/>
    </source>
</evidence>
<dbReference type="GO" id="GO:1904802">
    <property type="term" value="P:RITS complex assembly"/>
    <property type="evidence" value="ECO:0007669"/>
    <property type="project" value="TreeGrafter"/>
</dbReference>
<dbReference type="PANTHER" id="PTHR47805">
    <property type="entry name" value="SAGA-ASSOCIATED FACTOR 73"/>
    <property type="match status" value="1"/>
</dbReference>
<accession>A0A8H7Q2Q1</accession>
<comment type="caution">
    <text evidence="3">The sequence shown here is derived from an EMBL/GenBank/DDBJ whole genome shotgun (WGS) entry which is preliminary data.</text>
</comment>